<keyword evidence="2 11" id="KW-0812">Transmembrane</keyword>
<evidence type="ECO:0000256" key="5">
    <source>
        <dbReference type="ARBA" id="ARBA00022842"/>
    </source>
</evidence>
<feature type="transmembrane region" description="Helical" evidence="11">
    <location>
        <begin position="636"/>
        <end position="658"/>
    </location>
</feature>
<dbReference type="Gene3D" id="2.70.150.10">
    <property type="entry name" value="Calcium-transporting ATPase, cytoplasmic transduction domain A"/>
    <property type="match status" value="1"/>
</dbReference>
<evidence type="ECO:0000256" key="2">
    <source>
        <dbReference type="ARBA" id="ARBA00022692"/>
    </source>
</evidence>
<feature type="transmembrane region" description="Helical" evidence="11">
    <location>
        <begin position="566"/>
        <end position="589"/>
    </location>
</feature>
<dbReference type="GO" id="GO:0005507">
    <property type="term" value="F:copper ion binding"/>
    <property type="evidence" value="ECO:0007669"/>
    <property type="project" value="InterPro"/>
</dbReference>
<evidence type="ECO:0000256" key="8">
    <source>
        <dbReference type="ARBA" id="ARBA00023008"/>
    </source>
</evidence>
<dbReference type="InterPro" id="IPR036163">
    <property type="entry name" value="HMA_dom_sf"/>
</dbReference>
<evidence type="ECO:0000256" key="1">
    <source>
        <dbReference type="ARBA" id="ARBA00004127"/>
    </source>
</evidence>
<evidence type="ECO:0000256" key="11">
    <source>
        <dbReference type="SAM" id="Phobius"/>
    </source>
</evidence>
<accession>A0A150GIT3</accession>
<feature type="domain" description="HMA" evidence="12">
    <location>
        <begin position="361"/>
        <end position="427"/>
    </location>
</feature>
<evidence type="ECO:0000313" key="13">
    <source>
        <dbReference type="EMBL" id="KXZ49717.1"/>
    </source>
</evidence>
<keyword evidence="8" id="KW-0186">Copper</keyword>
<keyword evidence="4" id="KW-0813">Transport</keyword>
<dbReference type="Pfam" id="PF00403">
    <property type="entry name" value="HMA"/>
    <property type="match status" value="2"/>
</dbReference>
<dbReference type="Pfam" id="PF00122">
    <property type="entry name" value="E1-E2_ATPase"/>
    <property type="match status" value="1"/>
</dbReference>
<reference evidence="14" key="1">
    <citation type="journal article" date="2016" name="Nat. Commun.">
        <title>The Gonium pectorale genome demonstrates co-option of cell cycle regulation during the evolution of multicellularity.</title>
        <authorList>
            <person name="Hanschen E.R."/>
            <person name="Marriage T.N."/>
            <person name="Ferris P.J."/>
            <person name="Hamaji T."/>
            <person name="Toyoda A."/>
            <person name="Fujiyama A."/>
            <person name="Neme R."/>
            <person name="Noguchi H."/>
            <person name="Minakuchi Y."/>
            <person name="Suzuki M."/>
            <person name="Kawai-Toyooka H."/>
            <person name="Smith D.R."/>
            <person name="Sparks H."/>
            <person name="Anderson J."/>
            <person name="Bakaric R."/>
            <person name="Luria V."/>
            <person name="Karger A."/>
            <person name="Kirschner M.W."/>
            <person name="Durand P.M."/>
            <person name="Michod R.E."/>
            <person name="Nozaki H."/>
            <person name="Olson B.J."/>
        </authorList>
    </citation>
    <scope>NUCLEOTIDE SEQUENCE [LARGE SCALE GENOMIC DNA]</scope>
    <source>
        <strain evidence="14">NIES-2863</strain>
    </source>
</reference>
<dbReference type="OrthoDB" id="432719at2759"/>
<dbReference type="PROSITE" id="PS50846">
    <property type="entry name" value="HMA_2"/>
    <property type="match status" value="2"/>
</dbReference>
<dbReference type="CDD" id="cd00371">
    <property type="entry name" value="HMA"/>
    <property type="match status" value="2"/>
</dbReference>
<dbReference type="NCBIfam" id="TIGR00003">
    <property type="entry name" value="copper ion binding protein"/>
    <property type="match status" value="1"/>
</dbReference>
<comment type="subcellular location">
    <subcellularLocation>
        <location evidence="1">Endomembrane system</location>
        <topology evidence="1">Multi-pass membrane protein</topology>
    </subcellularLocation>
</comment>
<keyword evidence="4" id="KW-0406">Ion transport</keyword>
<comment type="caution">
    <text evidence="13">The sequence shown here is derived from an EMBL/GenBank/DDBJ whole genome shotgun (WGS) entry which is preliminary data.</text>
</comment>
<dbReference type="Gene3D" id="3.30.70.100">
    <property type="match status" value="2"/>
</dbReference>
<dbReference type="SUPFAM" id="SSF81653">
    <property type="entry name" value="Calcium ATPase, transduction domain A"/>
    <property type="match status" value="1"/>
</dbReference>
<proteinExistence type="predicted"/>
<evidence type="ECO:0000256" key="9">
    <source>
        <dbReference type="ARBA" id="ARBA00023136"/>
    </source>
</evidence>
<evidence type="ECO:0000259" key="12">
    <source>
        <dbReference type="PROSITE" id="PS50846"/>
    </source>
</evidence>
<sequence length="876" mass="87470">MGCCCGCGEGGVCGCGTVTLRLSAYDPAINPDELFELCRCDCTDCACNSPEQLAKAAALPGGGALQAPAFTFKYTPPVASAAGSPAAAGSGSCCGGGAAATAAAAREALARRRDLARQLLVEARSLGVAGVKVDQKRGVVEVWTPPATTATSATARSVRGAVAALLPKLGFGSGAPPGATPWATPAVTPCPTVTGLASAAPFGQTFSPQPSPPRPSASSPLPPLVGSAPGPGAGFAAFSSVPPALAALADAVPPSSAAAAAAAASAGGGALRGRMGSGLLEATAVDPGGPRYEAAAAASGNDGTVSSGPSFSNMLLLSQPHAAAVEPTSSPFAAAAAPPPEAAAPAGVVVSPCLELPPVLRSAGFRVGGMTCGACVAALEGQLRALPGVTAASVSLMTERATVEYNPALLGLPDLLDAIEGCGFEAALAQEEAEPGAARLVIRGMTCGACSAAVEAALRSVAGVAEVAVNLLSGQATVKYDPRVLAGPRELIEAVEEAGYGAALWKEGDDDAGATLHSHEAAKWRRQLLLSLLFSVPLLLLSMGAMTPPGMALEHRWLLYDRVPVLWLLELVLAAPVQFVCGATFYRSAAASLRHRAPNMSLLVALGTSAAFGYSLMALGMAAAGPPASAAGGGGMAGGAGAVYFETSALIITFVLMGKWLESNAKARTADVVGALLRLAPRTASLLVLDPGGSGRVVAEREVPLELVQVGDVLRILPGASVPADGHVLAGRSAVDESMVTGESLPVRKVVGSSLIGGTVNGEGLLLMRATAVGSGSVLAGIARLAVADTIAGVFVPAIDVVVALHLSRATFRRILLNFLWAYGYNALAVPLAAGVLWPLTHALVPPWVAGAAMALSSVSVVASSLALKLYRRPQI</sequence>
<keyword evidence="14" id="KW-1185">Reference proteome</keyword>
<dbReference type="AlphaFoldDB" id="A0A150GIT3"/>
<feature type="compositionally biased region" description="Pro residues" evidence="10">
    <location>
        <begin position="209"/>
        <end position="223"/>
    </location>
</feature>
<dbReference type="InterPro" id="IPR006122">
    <property type="entry name" value="HMA_Cu_ion-bd"/>
</dbReference>
<feature type="region of interest" description="Disordered" evidence="10">
    <location>
        <begin position="200"/>
        <end position="225"/>
    </location>
</feature>
<feature type="transmembrane region" description="Helical" evidence="11">
    <location>
        <begin position="815"/>
        <end position="838"/>
    </location>
</feature>
<dbReference type="Proteomes" id="UP000075714">
    <property type="component" value="Unassembled WGS sequence"/>
</dbReference>
<feature type="transmembrane region" description="Helical" evidence="11">
    <location>
        <begin position="528"/>
        <end position="546"/>
    </location>
</feature>
<evidence type="ECO:0000256" key="6">
    <source>
        <dbReference type="ARBA" id="ARBA00022967"/>
    </source>
</evidence>
<dbReference type="GO" id="GO:0055070">
    <property type="term" value="P:copper ion homeostasis"/>
    <property type="evidence" value="ECO:0007669"/>
    <property type="project" value="TreeGrafter"/>
</dbReference>
<organism evidence="13 14">
    <name type="scientific">Gonium pectorale</name>
    <name type="common">Green alga</name>
    <dbReference type="NCBI Taxonomy" id="33097"/>
    <lineage>
        <taxon>Eukaryota</taxon>
        <taxon>Viridiplantae</taxon>
        <taxon>Chlorophyta</taxon>
        <taxon>core chlorophytes</taxon>
        <taxon>Chlorophyceae</taxon>
        <taxon>CS clade</taxon>
        <taxon>Chlamydomonadales</taxon>
        <taxon>Volvocaceae</taxon>
        <taxon>Gonium</taxon>
    </lineage>
</organism>
<evidence type="ECO:0000256" key="3">
    <source>
        <dbReference type="ARBA" id="ARBA00022723"/>
    </source>
</evidence>
<feature type="transmembrane region" description="Helical" evidence="11">
    <location>
        <begin position="601"/>
        <end position="624"/>
    </location>
</feature>
<dbReference type="PRINTS" id="PR00942">
    <property type="entry name" value="CUATPASEI"/>
</dbReference>
<dbReference type="PROSITE" id="PS01047">
    <property type="entry name" value="HMA_1"/>
    <property type="match status" value="2"/>
</dbReference>
<evidence type="ECO:0000256" key="7">
    <source>
        <dbReference type="ARBA" id="ARBA00022989"/>
    </source>
</evidence>
<dbReference type="SUPFAM" id="SSF56784">
    <property type="entry name" value="HAD-like"/>
    <property type="match status" value="1"/>
</dbReference>
<feature type="transmembrane region" description="Helical" evidence="11">
    <location>
        <begin position="850"/>
        <end position="871"/>
    </location>
</feature>
<name>A0A150GIT3_GONPE</name>
<dbReference type="InterPro" id="IPR036412">
    <property type="entry name" value="HAD-like_sf"/>
</dbReference>
<dbReference type="FunFam" id="3.30.70.100:FF:000005">
    <property type="entry name" value="Copper-exporting P-type ATPase A"/>
    <property type="match status" value="2"/>
</dbReference>
<keyword evidence="5" id="KW-0460">Magnesium</keyword>
<dbReference type="FunFam" id="2.70.150.10:FF:000002">
    <property type="entry name" value="Copper-transporting ATPase 1, putative"/>
    <property type="match status" value="1"/>
</dbReference>
<evidence type="ECO:0000256" key="4">
    <source>
        <dbReference type="ARBA" id="ARBA00022796"/>
    </source>
</evidence>
<dbReference type="GO" id="GO:0016020">
    <property type="term" value="C:membrane"/>
    <property type="evidence" value="ECO:0007669"/>
    <property type="project" value="UniProtKB-SubCell"/>
</dbReference>
<dbReference type="InterPro" id="IPR006121">
    <property type="entry name" value="HMA_dom"/>
</dbReference>
<evidence type="ECO:0000313" key="14">
    <source>
        <dbReference type="Proteomes" id="UP000075714"/>
    </source>
</evidence>
<dbReference type="InterPro" id="IPR059000">
    <property type="entry name" value="ATPase_P-type_domA"/>
</dbReference>
<dbReference type="SUPFAM" id="SSF55008">
    <property type="entry name" value="HMA, heavy metal-associated domain"/>
    <property type="match status" value="2"/>
</dbReference>
<protein>
    <recommendedName>
        <fullName evidence="12">HMA domain-containing protein</fullName>
    </recommendedName>
</protein>
<keyword evidence="7 11" id="KW-1133">Transmembrane helix</keyword>
<dbReference type="InterPro" id="IPR008250">
    <property type="entry name" value="ATPase_P-typ_transduc_dom_A_sf"/>
</dbReference>
<dbReference type="EMBL" id="LSYV01000021">
    <property type="protein sequence ID" value="KXZ49717.1"/>
    <property type="molecule type" value="Genomic_DNA"/>
</dbReference>
<gene>
    <name evidence="13" type="ORF">GPECTOR_20g574</name>
</gene>
<dbReference type="PANTHER" id="PTHR43520">
    <property type="entry name" value="ATP7, ISOFORM B"/>
    <property type="match status" value="1"/>
</dbReference>
<keyword evidence="3" id="KW-0479">Metal-binding</keyword>
<keyword evidence="6" id="KW-1278">Translocase</keyword>
<keyword evidence="4" id="KW-0187">Copper transport</keyword>
<dbReference type="PANTHER" id="PTHR43520:SF8">
    <property type="entry name" value="P-TYPE CU(+) TRANSPORTER"/>
    <property type="match status" value="1"/>
</dbReference>
<dbReference type="GO" id="GO:0043682">
    <property type="term" value="F:P-type divalent copper transporter activity"/>
    <property type="evidence" value="ECO:0007669"/>
    <property type="project" value="TreeGrafter"/>
</dbReference>
<keyword evidence="9 11" id="KW-0472">Membrane</keyword>
<feature type="domain" description="HMA" evidence="12">
    <location>
        <begin position="436"/>
        <end position="503"/>
    </location>
</feature>
<dbReference type="InterPro" id="IPR017969">
    <property type="entry name" value="Heavy-metal-associated_CS"/>
</dbReference>
<evidence type="ECO:0000256" key="10">
    <source>
        <dbReference type="SAM" id="MobiDB-lite"/>
    </source>
</evidence>
<dbReference type="STRING" id="33097.A0A150GIT3"/>